<dbReference type="SUPFAM" id="SSF55729">
    <property type="entry name" value="Acyl-CoA N-acyltransferases (Nat)"/>
    <property type="match status" value="1"/>
</dbReference>
<dbReference type="PANTHER" id="PTHR43420">
    <property type="entry name" value="ACETYLTRANSFERASE"/>
    <property type="match status" value="1"/>
</dbReference>
<feature type="domain" description="N-acetyltransferase" evidence="3">
    <location>
        <begin position="56"/>
        <end position="196"/>
    </location>
</feature>
<keyword evidence="1" id="KW-0808">Transferase</keyword>
<dbReference type="EMBL" id="VSSQ01035831">
    <property type="protein sequence ID" value="MPM88155.1"/>
    <property type="molecule type" value="Genomic_DNA"/>
</dbReference>
<dbReference type="Gene3D" id="3.40.630.30">
    <property type="match status" value="1"/>
</dbReference>
<dbReference type="CDD" id="cd04301">
    <property type="entry name" value="NAT_SF"/>
    <property type="match status" value="1"/>
</dbReference>
<dbReference type="InterPro" id="IPR000182">
    <property type="entry name" value="GNAT_dom"/>
</dbReference>
<sequence>MLLSVIKRKSIITYNCASSEIEYYILKKLGFEQRKTIIEMKTQLNGLYDLEADPKISFFTFSKNKDERLRCEVQNKVFSDFSRYPINEGDIYFEENQKYYIKDGCIFIKYEEKVIGYGQIIVDNCKAYIVNFGILKEYRGKGLGKTLLKYLLNLSYNQNYREIYLKCNENNIVALELYKSMGFVKNQTIYELYKIN</sequence>
<comment type="caution">
    <text evidence="4">The sequence shown here is derived from an EMBL/GenBank/DDBJ whole genome shotgun (WGS) entry which is preliminary data.</text>
</comment>
<evidence type="ECO:0000256" key="1">
    <source>
        <dbReference type="ARBA" id="ARBA00022679"/>
    </source>
</evidence>
<dbReference type="InterPro" id="IPR016181">
    <property type="entry name" value="Acyl_CoA_acyltransferase"/>
</dbReference>
<dbReference type="GO" id="GO:0016747">
    <property type="term" value="F:acyltransferase activity, transferring groups other than amino-acyl groups"/>
    <property type="evidence" value="ECO:0007669"/>
    <property type="project" value="InterPro"/>
</dbReference>
<evidence type="ECO:0000256" key="2">
    <source>
        <dbReference type="ARBA" id="ARBA00023315"/>
    </source>
</evidence>
<gene>
    <name evidence="4" type="ORF">SDC9_135256</name>
</gene>
<keyword evidence="2" id="KW-0012">Acyltransferase</keyword>
<dbReference type="AlphaFoldDB" id="A0A645DG07"/>
<evidence type="ECO:0000313" key="4">
    <source>
        <dbReference type="EMBL" id="MPM88155.1"/>
    </source>
</evidence>
<accession>A0A645DG07</accession>
<evidence type="ECO:0000259" key="3">
    <source>
        <dbReference type="PROSITE" id="PS51186"/>
    </source>
</evidence>
<protein>
    <recommendedName>
        <fullName evidence="3">N-acetyltransferase domain-containing protein</fullName>
    </recommendedName>
</protein>
<dbReference type="Pfam" id="PF00583">
    <property type="entry name" value="Acetyltransf_1"/>
    <property type="match status" value="1"/>
</dbReference>
<dbReference type="InterPro" id="IPR050680">
    <property type="entry name" value="YpeA/RimI_acetyltransf"/>
</dbReference>
<name>A0A645DG07_9ZZZZ</name>
<dbReference type="PROSITE" id="PS51186">
    <property type="entry name" value="GNAT"/>
    <property type="match status" value="1"/>
</dbReference>
<organism evidence="4">
    <name type="scientific">bioreactor metagenome</name>
    <dbReference type="NCBI Taxonomy" id="1076179"/>
    <lineage>
        <taxon>unclassified sequences</taxon>
        <taxon>metagenomes</taxon>
        <taxon>ecological metagenomes</taxon>
    </lineage>
</organism>
<proteinExistence type="predicted"/>
<reference evidence="4" key="1">
    <citation type="submission" date="2019-08" db="EMBL/GenBank/DDBJ databases">
        <authorList>
            <person name="Kucharzyk K."/>
            <person name="Murdoch R.W."/>
            <person name="Higgins S."/>
            <person name="Loffler F."/>
        </authorList>
    </citation>
    <scope>NUCLEOTIDE SEQUENCE</scope>
</reference>